<comment type="caution">
    <text evidence="1">The sequence shown here is derived from an EMBL/GenBank/DDBJ whole genome shotgun (WGS) entry which is preliminary data.</text>
</comment>
<proteinExistence type="predicted"/>
<dbReference type="Proteomes" id="UP001145021">
    <property type="component" value="Unassembled WGS sequence"/>
</dbReference>
<keyword evidence="2" id="KW-1185">Reference proteome</keyword>
<gene>
    <name evidence="1" type="ORF">LPJ64_005236</name>
</gene>
<evidence type="ECO:0000313" key="1">
    <source>
        <dbReference type="EMBL" id="KAJ1642950.1"/>
    </source>
</evidence>
<organism evidence="1 2">
    <name type="scientific">Coemansia asiatica</name>
    <dbReference type="NCBI Taxonomy" id="1052880"/>
    <lineage>
        <taxon>Eukaryota</taxon>
        <taxon>Fungi</taxon>
        <taxon>Fungi incertae sedis</taxon>
        <taxon>Zoopagomycota</taxon>
        <taxon>Kickxellomycotina</taxon>
        <taxon>Kickxellomycetes</taxon>
        <taxon>Kickxellales</taxon>
        <taxon>Kickxellaceae</taxon>
        <taxon>Coemansia</taxon>
    </lineage>
</organism>
<dbReference type="EMBL" id="JANBOH010000315">
    <property type="protein sequence ID" value="KAJ1642950.1"/>
    <property type="molecule type" value="Genomic_DNA"/>
</dbReference>
<sequence>MVRARKQVGSFAAADRLFNSQVDEIINIRAARRPQSSRHSIGGTHEFRMLPALQITYTAATSWAVC</sequence>
<name>A0A9W7XI37_9FUNG</name>
<dbReference type="AlphaFoldDB" id="A0A9W7XI37"/>
<accession>A0A9W7XI37</accession>
<evidence type="ECO:0000313" key="2">
    <source>
        <dbReference type="Proteomes" id="UP001145021"/>
    </source>
</evidence>
<protein>
    <submittedName>
        <fullName evidence="1">Uncharacterized protein</fullName>
    </submittedName>
</protein>
<reference evidence="1" key="1">
    <citation type="submission" date="2022-07" db="EMBL/GenBank/DDBJ databases">
        <title>Phylogenomic reconstructions and comparative analyses of Kickxellomycotina fungi.</title>
        <authorList>
            <person name="Reynolds N.K."/>
            <person name="Stajich J.E."/>
            <person name="Barry K."/>
            <person name="Grigoriev I.V."/>
            <person name="Crous P."/>
            <person name="Smith M.E."/>
        </authorList>
    </citation>
    <scope>NUCLEOTIDE SEQUENCE</scope>
    <source>
        <strain evidence="1">NBRC 105413</strain>
    </source>
</reference>